<evidence type="ECO:0000256" key="7">
    <source>
        <dbReference type="ARBA" id="ARBA00022734"/>
    </source>
</evidence>
<feature type="domain" description="Fucolectin tachylectin-4 pentraxin-1" evidence="10">
    <location>
        <begin position="59"/>
        <end position="208"/>
    </location>
</feature>
<comment type="function">
    <text evidence="1">Acts as a defensive agent. Recognizes blood group fucosylated oligosaccharides including A, B, H and Lewis B-type antigens. Does not recognize Lewis A antigen and has low affinity for monovalent haptens.</text>
</comment>
<dbReference type="GO" id="GO:0046872">
    <property type="term" value="F:metal ion binding"/>
    <property type="evidence" value="ECO:0007669"/>
    <property type="project" value="UniProtKB-KW"/>
</dbReference>
<dbReference type="PANTHER" id="PTHR45713">
    <property type="entry name" value="FTP DOMAIN-CONTAINING PROTEIN"/>
    <property type="match status" value="1"/>
</dbReference>
<evidence type="ECO:0000313" key="12">
    <source>
        <dbReference type="Proteomes" id="UP001046870"/>
    </source>
</evidence>
<evidence type="ECO:0000313" key="11">
    <source>
        <dbReference type="EMBL" id="KAG7469119.1"/>
    </source>
</evidence>
<protein>
    <recommendedName>
        <fullName evidence="10">Fucolectin tachylectin-4 pentraxin-1 domain-containing protein</fullName>
    </recommendedName>
</protein>
<dbReference type="Gene3D" id="2.60.120.260">
    <property type="entry name" value="Galactose-binding domain-like"/>
    <property type="match status" value="1"/>
</dbReference>
<gene>
    <name evidence="11" type="ORF">MATL_G00125480</name>
</gene>
<evidence type="ECO:0000256" key="1">
    <source>
        <dbReference type="ARBA" id="ARBA00002219"/>
    </source>
</evidence>
<dbReference type="Pfam" id="PF22633">
    <property type="entry name" value="F5_F8_type_C_2"/>
    <property type="match status" value="1"/>
</dbReference>
<dbReference type="InterPro" id="IPR051941">
    <property type="entry name" value="BG_Antigen-Binding_Lectin"/>
</dbReference>
<dbReference type="EMBL" id="JAFDVH010000010">
    <property type="protein sequence ID" value="KAG7469119.1"/>
    <property type="molecule type" value="Genomic_DNA"/>
</dbReference>
<evidence type="ECO:0000256" key="6">
    <source>
        <dbReference type="ARBA" id="ARBA00022723"/>
    </source>
</evidence>
<keyword evidence="5" id="KW-0964">Secreted</keyword>
<dbReference type="GO" id="GO:0042806">
    <property type="term" value="F:fucose binding"/>
    <property type="evidence" value="ECO:0007669"/>
    <property type="project" value="UniProtKB-ARBA"/>
</dbReference>
<dbReference type="GO" id="GO:0001868">
    <property type="term" value="P:regulation of complement activation, lectin pathway"/>
    <property type="evidence" value="ECO:0007669"/>
    <property type="project" value="UniProtKB-ARBA"/>
</dbReference>
<evidence type="ECO:0000256" key="8">
    <source>
        <dbReference type="ARBA" id="ARBA00022837"/>
    </source>
</evidence>
<organism evidence="11 12">
    <name type="scientific">Megalops atlanticus</name>
    <name type="common">Tarpon</name>
    <name type="synonym">Clupea gigantea</name>
    <dbReference type="NCBI Taxonomy" id="7932"/>
    <lineage>
        <taxon>Eukaryota</taxon>
        <taxon>Metazoa</taxon>
        <taxon>Chordata</taxon>
        <taxon>Craniata</taxon>
        <taxon>Vertebrata</taxon>
        <taxon>Euteleostomi</taxon>
        <taxon>Actinopterygii</taxon>
        <taxon>Neopterygii</taxon>
        <taxon>Teleostei</taxon>
        <taxon>Elopiformes</taxon>
        <taxon>Megalopidae</taxon>
        <taxon>Megalops</taxon>
    </lineage>
</organism>
<reference evidence="11" key="1">
    <citation type="submission" date="2021-01" db="EMBL/GenBank/DDBJ databases">
        <authorList>
            <person name="Zahm M."/>
            <person name="Roques C."/>
            <person name="Cabau C."/>
            <person name="Klopp C."/>
            <person name="Donnadieu C."/>
            <person name="Jouanno E."/>
            <person name="Lampietro C."/>
            <person name="Louis A."/>
            <person name="Herpin A."/>
            <person name="Echchiki A."/>
            <person name="Berthelot C."/>
            <person name="Parey E."/>
            <person name="Roest-Crollius H."/>
            <person name="Braasch I."/>
            <person name="Postlethwait J."/>
            <person name="Bobe J."/>
            <person name="Montfort J."/>
            <person name="Bouchez O."/>
            <person name="Begum T."/>
            <person name="Mejri S."/>
            <person name="Adams A."/>
            <person name="Chen W.-J."/>
            <person name="Guiguen Y."/>
        </authorList>
    </citation>
    <scope>NUCLEOTIDE SEQUENCE</scope>
    <source>
        <strain evidence="11">YG-15Mar2019-1</strain>
        <tissue evidence="11">Brain</tissue>
    </source>
</reference>
<dbReference type="Proteomes" id="UP001046870">
    <property type="component" value="Chromosome 10"/>
</dbReference>
<keyword evidence="9" id="KW-1015">Disulfide bond</keyword>
<dbReference type="SUPFAM" id="SSF49785">
    <property type="entry name" value="Galactose-binding domain-like"/>
    <property type="match status" value="1"/>
</dbReference>
<keyword evidence="8" id="KW-0106">Calcium</keyword>
<evidence type="ECO:0000256" key="2">
    <source>
        <dbReference type="ARBA" id="ARBA00004613"/>
    </source>
</evidence>
<keyword evidence="6" id="KW-0479">Metal-binding</keyword>
<dbReference type="InterPro" id="IPR008979">
    <property type="entry name" value="Galactose-bd-like_sf"/>
</dbReference>
<comment type="subcellular location">
    <subcellularLocation>
        <location evidence="2">Secreted</location>
    </subcellularLocation>
</comment>
<keyword evidence="12" id="KW-1185">Reference proteome</keyword>
<dbReference type="GO" id="GO:0005576">
    <property type="term" value="C:extracellular region"/>
    <property type="evidence" value="ECO:0007669"/>
    <property type="project" value="UniProtKB-SubCell"/>
</dbReference>
<comment type="subunit">
    <text evidence="4">Homotrimer.</text>
</comment>
<dbReference type="GO" id="GO:0010185">
    <property type="term" value="P:regulation of cellular defense response"/>
    <property type="evidence" value="ECO:0007669"/>
    <property type="project" value="UniProtKB-ARBA"/>
</dbReference>
<evidence type="ECO:0000256" key="3">
    <source>
        <dbReference type="ARBA" id="ARBA00010147"/>
    </source>
</evidence>
<evidence type="ECO:0000259" key="10">
    <source>
        <dbReference type="SMART" id="SM00607"/>
    </source>
</evidence>
<keyword evidence="7" id="KW-0430">Lectin</keyword>
<dbReference type="PANTHER" id="PTHR45713:SF8">
    <property type="entry name" value="SI:CH211-215K15.4"/>
    <property type="match status" value="1"/>
</dbReference>
<proteinExistence type="inferred from homology"/>
<dbReference type="OrthoDB" id="547680at2759"/>
<comment type="caution">
    <text evidence="11">The sequence shown here is derived from an EMBL/GenBank/DDBJ whole genome shotgun (WGS) entry which is preliminary data.</text>
</comment>
<comment type="similarity">
    <text evidence="3">Belongs to the fucolectin family.</text>
</comment>
<dbReference type="SMART" id="SM00607">
    <property type="entry name" value="FTP"/>
    <property type="match status" value="1"/>
</dbReference>
<dbReference type="InterPro" id="IPR006585">
    <property type="entry name" value="FTP1"/>
</dbReference>
<evidence type="ECO:0000256" key="5">
    <source>
        <dbReference type="ARBA" id="ARBA00022525"/>
    </source>
</evidence>
<dbReference type="AlphaFoldDB" id="A0A9D3PUJ3"/>
<evidence type="ECO:0000256" key="4">
    <source>
        <dbReference type="ARBA" id="ARBA00011233"/>
    </source>
</evidence>
<sequence>MQWMIRHKTRPTLPVNTDCLADRMKAVTAISLLQILGLTLCSTDSDDKVEIRAHHHHTEENVAIYGKATQSSLLHGGGAPYSHASNAIDGNTEATFHMGTCTHTDTQNNPWWRVDLLRRYRITSVSITNRKDCCAERINGAQIRIGDSLDNNGNSNPLCAVVGSIPAGWTQTFHCSSPMVGRLVNVFLPGYQKVLTLCEVQASAVPIPVCSGSCHNGR</sequence>
<name>A0A9D3PUJ3_MEGAT</name>
<evidence type="ECO:0000256" key="9">
    <source>
        <dbReference type="ARBA" id="ARBA00023157"/>
    </source>
</evidence>
<accession>A0A9D3PUJ3</accession>